<feature type="coiled-coil region" evidence="1">
    <location>
        <begin position="755"/>
        <end position="782"/>
    </location>
</feature>
<evidence type="ECO:0000259" key="3">
    <source>
        <dbReference type="Pfam" id="PF25597"/>
    </source>
</evidence>
<dbReference type="AlphaFoldDB" id="A0A699HSJ8"/>
<sequence length="819" mass="92047">MEDKVNNTNNVNTVSNDNTVSSTINAAGINEVNAIGGKISIELPFDPKMPALEDDSIFDFSSDDEKDGAVADMNNLDTTIQINLQQIHPDDMEEMDLRWQMAMLTIRARRFLNNIGRKLTVNGNETISFDKSKVECYNCHKRGHFAREHYKEIAGGYVVFGGNPKGGKITGKDYLGKFGGKVDEGFFVGYSLNSKALRVFNSRTRIVEENLHIRFSNSILNVVGSGPDWLFDIDALTRIMNYEPIIQRVLMMMDYDDGSKPLCDDGKKVDEYPRKESKCNDNEKEDNVNSTNNVNTAGNVNTVSLTVNAAGTNEVNVVGGKISIELPFDLKMPALEDDSIFNFSSNDEDDGAVADMNNLDTTIQISHIPTTRIHKDHPLDQVIRDLQSVTQTRNMSKNLEEHRKIEEEVYVCQTPGFEYLDFLNKVYMVEKVLCELHEAPRAWFTKVKTASTPMETQKLLLKDEDGKEVDVHMYRSMIGSLMYLSSSRPDIMFAVCAFTRYQVIPKVSHLHAVKRIFRKNQESVRLIMENLFRMELKLMLVPQPSDPIENIADEAVHEELGDSLVRAATTASSLGAEQDSSNINKTQSKATPNESSSQGTNLEKTKTTQHNEIVSLKRRVKKLEKKNMSRTHRLKRLYKVGLSARVESSIDEESLVSAARDIVSTASVATTVSAATTTTATITIVDDVTLAQALKEIKSTKPKVKGLVIQELSESTTTISSQQPHDKGKGMLIKPVKPKKRKDQIRLDEEAALKLQAEFDEKERLAREKAKKEQEVNIALIETRDDIQAEIDVDHQLAERMQAQEQEKLSIKEKAILFQ</sequence>
<name>A0A699HSJ8_TANCI</name>
<feature type="region of interest" description="Disordered" evidence="2">
    <location>
        <begin position="274"/>
        <end position="295"/>
    </location>
</feature>
<evidence type="ECO:0000256" key="2">
    <source>
        <dbReference type="SAM" id="MobiDB-lite"/>
    </source>
</evidence>
<reference evidence="4" key="1">
    <citation type="journal article" date="2019" name="Sci. Rep.">
        <title>Draft genome of Tanacetum cinerariifolium, the natural source of mosquito coil.</title>
        <authorList>
            <person name="Yamashiro T."/>
            <person name="Shiraishi A."/>
            <person name="Satake H."/>
            <person name="Nakayama K."/>
        </authorList>
    </citation>
    <scope>NUCLEOTIDE SEQUENCE</scope>
</reference>
<evidence type="ECO:0000256" key="1">
    <source>
        <dbReference type="SAM" id="Coils"/>
    </source>
</evidence>
<accession>A0A699HSJ8</accession>
<comment type="caution">
    <text evidence="4">The sequence shown here is derived from an EMBL/GenBank/DDBJ whole genome shotgun (WGS) entry which is preliminary data.</text>
</comment>
<feature type="compositionally biased region" description="Basic and acidic residues" evidence="2">
    <location>
        <begin position="274"/>
        <end position="287"/>
    </location>
</feature>
<evidence type="ECO:0000313" key="4">
    <source>
        <dbReference type="EMBL" id="GEY38853.1"/>
    </source>
</evidence>
<dbReference type="EMBL" id="BKCJ010174398">
    <property type="protein sequence ID" value="GEY38853.1"/>
    <property type="molecule type" value="Genomic_DNA"/>
</dbReference>
<dbReference type="InterPro" id="IPR057670">
    <property type="entry name" value="SH3_retrovirus"/>
</dbReference>
<dbReference type="PANTHER" id="PTHR11439:SF509">
    <property type="entry name" value="RNA-DIRECTED DNA POLYMERASE"/>
    <property type="match status" value="1"/>
</dbReference>
<proteinExistence type="predicted"/>
<feature type="region of interest" description="Disordered" evidence="2">
    <location>
        <begin position="571"/>
        <end position="611"/>
    </location>
</feature>
<dbReference type="PANTHER" id="PTHR11439">
    <property type="entry name" value="GAG-POL-RELATED RETROTRANSPOSON"/>
    <property type="match status" value="1"/>
</dbReference>
<dbReference type="Pfam" id="PF25597">
    <property type="entry name" value="SH3_retrovirus"/>
    <property type="match status" value="1"/>
</dbReference>
<gene>
    <name evidence="4" type="ORF">Tci_410827</name>
</gene>
<keyword evidence="1" id="KW-0175">Coiled coil</keyword>
<protein>
    <submittedName>
        <fullName evidence="4">Ribonuclease H-like domain-containing protein</fullName>
    </submittedName>
</protein>
<feature type="domain" description="Retroviral polymerase SH3-like" evidence="3">
    <location>
        <begin position="172"/>
        <end position="218"/>
    </location>
</feature>
<organism evidence="4">
    <name type="scientific">Tanacetum cinerariifolium</name>
    <name type="common">Dalmatian daisy</name>
    <name type="synonym">Chrysanthemum cinerariifolium</name>
    <dbReference type="NCBI Taxonomy" id="118510"/>
    <lineage>
        <taxon>Eukaryota</taxon>
        <taxon>Viridiplantae</taxon>
        <taxon>Streptophyta</taxon>
        <taxon>Embryophyta</taxon>
        <taxon>Tracheophyta</taxon>
        <taxon>Spermatophyta</taxon>
        <taxon>Magnoliopsida</taxon>
        <taxon>eudicotyledons</taxon>
        <taxon>Gunneridae</taxon>
        <taxon>Pentapetalae</taxon>
        <taxon>asterids</taxon>
        <taxon>campanulids</taxon>
        <taxon>Asterales</taxon>
        <taxon>Asteraceae</taxon>
        <taxon>Asteroideae</taxon>
        <taxon>Anthemideae</taxon>
        <taxon>Anthemidinae</taxon>
        <taxon>Tanacetum</taxon>
    </lineage>
</organism>